<feature type="region of interest" description="Disordered" evidence="1">
    <location>
        <begin position="25"/>
        <end position="170"/>
    </location>
</feature>
<dbReference type="AlphaFoldDB" id="A0A9W6YFM9"/>
<gene>
    <name evidence="2" type="ORF">Pfra01_002661800</name>
</gene>
<name>A0A9W6YFM9_9STRA</name>
<keyword evidence="3" id="KW-1185">Reference proteome</keyword>
<feature type="compositionally biased region" description="Low complexity" evidence="1">
    <location>
        <begin position="66"/>
        <end position="75"/>
    </location>
</feature>
<reference evidence="2" key="1">
    <citation type="submission" date="2023-04" db="EMBL/GenBank/DDBJ databases">
        <title>Phytophthora fragariaefolia NBRC 109709.</title>
        <authorList>
            <person name="Ichikawa N."/>
            <person name="Sato H."/>
            <person name="Tonouchi N."/>
        </authorList>
    </citation>
    <scope>NUCLEOTIDE SEQUENCE</scope>
    <source>
        <strain evidence="2">NBRC 109709</strain>
    </source>
</reference>
<sequence length="227" mass="26442">MGASSSCKPVDCTEEDLIARYREAVDNTRRGGWPRHVGDLPPLQGLPRTPPRSPAHLPTGPPAAPNYPALAPANAQDIDGAWGRRNRGRKRCDAEEQRVEQHDDRRAPRSPPRYAERYPRYPQEVRGRHAEIVQRDRRKDVEEEQRRRRATARQQQHHEPDRQQHGCWQRGQAEQQQQRWDRLLRLECEMAALRGERIGAARDPPQHLARRDREDDLGAGWNQRRWG</sequence>
<protein>
    <submittedName>
        <fullName evidence="2">Unnamed protein product</fullName>
    </submittedName>
</protein>
<dbReference type="EMBL" id="BSXT01005674">
    <property type="protein sequence ID" value="GMF61139.1"/>
    <property type="molecule type" value="Genomic_DNA"/>
</dbReference>
<dbReference type="Proteomes" id="UP001165121">
    <property type="component" value="Unassembled WGS sequence"/>
</dbReference>
<dbReference type="OrthoDB" id="108311at2759"/>
<organism evidence="2 3">
    <name type="scientific">Phytophthora fragariaefolia</name>
    <dbReference type="NCBI Taxonomy" id="1490495"/>
    <lineage>
        <taxon>Eukaryota</taxon>
        <taxon>Sar</taxon>
        <taxon>Stramenopiles</taxon>
        <taxon>Oomycota</taxon>
        <taxon>Peronosporomycetes</taxon>
        <taxon>Peronosporales</taxon>
        <taxon>Peronosporaceae</taxon>
        <taxon>Phytophthora</taxon>
    </lineage>
</organism>
<comment type="caution">
    <text evidence="2">The sequence shown here is derived from an EMBL/GenBank/DDBJ whole genome shotgun (WGS) entry which is preliminary data.</text>
</comment>
<evidence type="ECO:0000256" key="1">
    <source>
        <dbReference type="SAM" id="MobiDB-lite"/>
    </source>
</evidence>
<proteinExistence type="predicted"/>
<evidence type="ECO:0000313" key="2">
    <source>
        <dbReference type="EMBL" id="GMF61139.1"/>
    </source>
</evidence>
<evidence type="ECO:0000313" key="3">
    <source>
        <dbReference type="Proteomes" id="UP001165121"/>
    </source>
</evidence>
<feature type="region of interest" description="Disordered" evidence="1">
    <location>
        <begin position="197"/>
        <end position="227"/>
    </location>
</feature>
<accession>A0A9W6YFM9</accession>
<feature type="compositionally biased region" description="Basic and acidic residues" evidence="1">
    <location>
        <begin position="114"/>
        <end position="146"/>
    </location>
</feature>
<feature type="compositionally biased region" description="Basic and acidic residues" evidence="1">
    <location>
        <begin position="91"/>
        <end position="107"/>
    </location>
</feature>
<feature type="compositionally biased region" description="Pro residues" evidence="1">
    <location>
        <begin position="48"/>
        <end position="65"/>
    </location>
</feature>